<protein>
    <submittedName>
        <fullName evidence="2">Uncharacterized protein</fullName>
    </submittedName>
</protein>
<reference evidence="2 3" key="1">
    <citation type="submission" date="2018-07" db="EMBL/GenBank/DDBJ databases">
        <authorList>
            <consortium name="Pathogen Informatics"/>
        </authorList>
    </citation>
    <scope>NUCLEOTIDE SEQUENCE [LARGE SCALE GENOMIC DNA]</scope>
    <source>
        <strain evidence="2 3">4300STDY6636950</strain>
    </source>
</reference>
<organism evidence="2 3">
    <name type="scientific">Klebsiella quasipneumoniae</name>
    <dbReference type="NCBI Taxonomy" id="1463165"/>
    <lineage>
        <taxon>Bacteria</taxon>
        <taxon>Pseudomonadati</taxon>
        <taxon>Pseudomonadota</taxon>
        <taxon>Gammaproteobacteria</taxon>
        <taxon>Enterobacterales</taxon>
        <taxon>Enterobacteriaceae</taxon>
        <taxon>Klebsiella/Raoultella group</taxon>
        <taxon>Klebsiella</taxon>
        <taxon>Klebsiella pneumoniae complex</taxon>
    </lineage>
</organism>
<feature type="region of interest" description="Disordered" evidence="1">
    <location>
        <begin position="25"/>
        <end position="52"/>
    </location>
</feature>
<proteinExistence type="predicted"/>
<sequence length="52" mass="6454">MQLLRQRHRKSQQKLLSKIHLFRPLPHPNRQRQPQVQLHRPKSTRMMPLNMH</sequence>
<dbReference type="EMBL" id="UFBM01000012">
    <property type="protein sequence ID" value="SSF73805.1"/>
    <property type="molecule type" value="Genomic_DNA"/>
</dbReference>
<dbReference type="AlphaFoldDB" id="A0ABD7N1H7"/>
<gene>
    <name evidence="2" type="ORF">SAMEA23995918_02211</name>
</gene>
<dbReference type="Proteomes" id="UP000252079">
    <property type="component" value="Unassembled WGS sequence"/>
</dbReference>
<name>A0ABD7N1H7_9ENTR</name>
<evidence type="ECO:0000313" key="3">
    <source>
        <dbReference type="Proteomes" id="UP000252079"/>
    </source>
</evidence>
<evidence type="ECO:0000313" key="2">
    <source>
        <dbReference type="EMBL" id="SSF73805.1"/>
    </source>
</evidence>
<comment type="caution">
    <text evidence="2">The sequence shown here is derived from an EMBL/GenBank/DDBJ whole genome shotgun (WGS) entry which is preliminary data.</text>
</comment>
<accession>A0ABD7N1H7</accession>
<evidence type="ECO:0000256" key="1">
    <source>
        <dbReference type="SAM" id="MobiDB-lite"/>
    </source>
</evidence>